<dbReference type="SUPFAM" id="SSF63817">
    <property type="entry name" value="Sortase"/>
    <property type="match status" value="1"/>
</dbReference>
<dbReference type="InterPro" id="IPR023365">
    <property type="entry name" value="Sortase_dom-sf"/>
</dbReference>
<proteinExistence type="predicted"/>
<keyword evidence="1" id="KW-0378">Hydrolase</keyword>
<evidence type="ECO:0000313" key="5">
    <source>
        <dbReference type="Proteomes" id="UP000295124"/>
    </source>
</evidence>
<accession>A0A4R4YBT8</accession>
<reference evidence="4 5" key="1">
    <citation type="submission" date="2019-03" db="EMBL/GenBank/DDBJ databases">
        <title>Draft genome sequences of novel Actinobacteria.</title>
        <authorList>
            <person name="Sahin N."/>
            <person name="Ay H."/>
            <person name="Saygin H."/>
        </authorList>
    </citation>
    <scope>NUCLEOTIDE SEQUENCE [LARGE SCALE GENOMIC DNA]</scope>
    <source>
        <strain evidence="4 5">JCM 13523</strain>
    </source>
</reference>
<evidence type="ECO:0000256" key="3">
    <source>
        <dbReference type="SAM" id="MobiDB-lite"/>
    </source>
</evidence>
<gene>
    <name evidence="4" type="ORF">E1263_42350</name>
</gene>
<dbReference type="GO" id="GO:0016787">
    <property type="term" value="F:hydrolase activity"/>
    <property type="evidence" value="ECO:0007669"/>
    <property type="project" value="UniProtKB-KW"/>
</dbReference>
<comment type="caution">
    <text evidence="4">The sequence shown here is derived from an EMBL/GenBank/DDBJ whole genome shotgun (WGS) entry which is preliminary data.</text>
</comment>
<dbReference type="Pfam" id="PF04203">
    <property type="entry name" value="Sortase"/>
    <property type="match status" value="1"/>
</dbReference>
<protein>
    <submittedName>
        <fullName evidence="4">Sortase</fullName>
    </submittedName>
</protein>
<dbReference type="AlphaFoldDB" id="A0A4R4YBT8"/>
<feature type="active site" description="Acyl-thioester intermediate" evidence="2">
    <location>
        <position position="132"/>
    </location>
</feature>
<sequence>MVTMSIPSIGVRNLRVVAYEGTADDRPGTTIQDRGVAASPRGPGGGVGAGEVGNFIITGHRVSHGRPLERVPDLANGTHILITTGGTVYDYVVSQTMTISFRKAAEKAAQNAAVPGRPGVTATQAMLTISTCATPEDNAAGNYWRDALGNPEHRINKIATLVATRSA</sequence>
<feature type="active site" description="Proton donor/acceptor" evidence="2">
    <location>
        <position position="60"/>
    </location>
</feature>
<name>A0A4R4YBT8_9ACTN</name>
<dbReference type="Proteomes" id="UP000295124">
    <property type="component" value="Unassembled WGS sequence"/>
</dbReference>
<keyword evidence="5" id="KW-1185">Reference proteome</keyword>
<evidence type="ECO:0000313" key="4">
    <source>
        <dbReference type="EMBL" id="TDD42045.1"/>
    </source>
</evidence>
<evidence type="ECO:0000256" key="2">
    <source>
        <dbReference type="PIRSR" id="PIRSR605754-1"/>
    </source>
</evidence>
<evidence type="ECO:0000256" key="1">
    <source>
        <dbReference type="ARBA" id="ARBA00022801"/>
    </source>
</evidence>
<dbReference type="EMBL" id="SMKX01000299">
    <property type="protein sequence ID" value="TDD42045.1"/>
    <property type="molecule type" value="Genomic_DNA"/>
</dbReference>
<dbReference type="InterPro" id="IPR005754">
    <property type="entry name" value="Sortase"/>
</dbReference>
<feature type="region of interest" description="Disordered" evidence="3">
    <location>
        <begin position="25"/>
        <end position="44"/>
    </location>
</feature>
<dbReference type="OrthoDB" id="4214240at2"/>
<organism evidence="4 5">
    <name type="scientific">Kribbella antibiotica</name>
    <dbReference type="NCBI Taxonomy" id="190195"/>
    <lineage>
        <taxon>Bacteria</taxon>
        <taxon>Bacillati</taxon>
        <taxon>Actinomycetota</taxon>
        <taxon>Actinomycetes</taxon>
        <taxon>Propionibacteriales</taxon>
        <taxon>Kribbellaceae</taxon>
        <taxon>Kribbella</taxon>
    </lineage>
</organism>
<dbReference type="Gene3D" id="2.40.260.10">
    <property type="entry name" value="Sortase"/>
    <property type="match status" value="1"/>
</dbReference>